<dbReference type="PRINTS" id="PR01210">
    <property type="entry name" value="GGTRANSPTASE"/>
</dbReference>
<gene>
    <name evidence="1" type="ORF">LMS43_15320</name>
</gene>
<dbReference type="InterPro" id="IPR052896">
    <property type="entry name" value="GGT-like_enzyme"/>
</dbReference>
<dbReference type="SUPFAM" id="SSF56235">
    <property type="entry name" value="N-terminal nucleophile aminohydrolases (Ntn hydrolases)"/>
    <property type="match status" value="1"/>
</dbReference>
<organism evidence="1 2">
    <name type="scientific">Alcaligenes endophyticus</name>
    <dbReference type="NCBI Taxonomy" id="1929088"/>
    <lineage>
        <taxon>Bacteria</taxon>
        <taxon>Pseudomonadati</taxon>
        <taxon>Pseudomonadota</taxon>
        <taxon>Betaproteobacteria</taxon>
        <taxon>Burkholderiales</taxon>
        <taxon>Alcaligenaceae</taxon>
        <taxon>Alcaligenes</taxon>
    </lineage>
</organism>
<sequence>MSLLNKGTHMDWTQPYSSARSAVLGQNMVSTSQPLAAQAGLRMLLAGGNAVDAALAAAIALTVVEPSGCGIGSDGFAILWDGKELHGLNSSGRAPQAWSPERFKDHQAMPDKGWESVTVPGAVASWVALSERFGRLSLEQVAAPAIEYARNGFPVSPIIARLWELGRLRLGDQPGFAECFLPTGQAPKAGEWFRNPDQAATLEAIATTGGEAFYRGHLAEKIVAFSAKHQGAMTLEDLAAHKADWCGTIEQKFAQSVVHEIPPNGQGLAALMALGILEHLNVGEQGVDHPDTLHLCIEAMKLAFADIYEHHAELEHMKHLPEHLLDPAYLEERAALVNRAVAGDPQYGTPKPSGTVYVTAADASGMMVSFIQSNYMGFGSGVVVPGTGISMQNRGHGFSLRPDHVNRVAGGKRPSHTIIPAFAMHADGTPQMSFGVMGGPFQSQGHVQMALRVLLYGQNPQAAADAPRWRVTGGRGVAVEPNFPPELVEALKARGHEVTVEPGSGVFAFGGAQLILRQGQHYVGGSDPRKDGLVAAY</sequence>
<reference evidence="1" key="1">
    <citation type="submission" date="2021-11" db="EMBL/GenBank/DDBJ databases">
        <title>Draft genome sequence of Alcaligenes endophyticus type strain CCUG 75668T.</title>
        <authorList>
            <person name="Salva-Serra F."/>
            <person name="Duran R.E."/>
            <person name="Seeger M."/>
            <person name="Moore E.R.B."/>
            <person name="Jaen-Luchoro D."/>
        </authorList>
    </citation>
    <scope>NUCLEOTIDE SEQUENCE</scope>
    <source>
        <strain evidence="1">CCUG 75668</strain>
    </source>
</reference>
<comment type="caution">
    <text evidence="1">The sequence shown here is derived from an EMBL/GenBank/DDBJ whole genome shotgun (WGS) entry which is preliminary data.</text>
</comment>
<dbReference type="InterPro" id="IPR029055">
    <property type="entry name" value="Ntn_hydrolases_N"/>
</dbReference>
<dbReference type="Gene3D" id="3.60.20.40">
    <property type="match status" value="1"/>
</dbReference>
<name>A0ABT8EMX3_9BURK</name>
<proteinExistence type="predicted"/>
<evidence type="ECO:0000313" key="2">
    <source>
        <dbReference type="Proteomes" id="UP001168613"/>
    </source>
</evidence>
<accession>A0ABT8EMX3</accession>
<dbReference type="Gene3D" id="1.10.246.230">
    <property type="match status" value="1"/>
</dbReference>
<protein>
    <submittedName>
        <fullName evidence="1">Gamma-glutamyltransferase family protein</fullName>
    </submittedName>
</protein>
<dbReference type="PANTHER" id="PTHR43881">
    <property type="entry name" value="GAMMA-GLUTAMYLTRANSPEPTIDASE (AFU_ORTHOLOGUE AFUA_4G13580)"/>
    <property type="match status" value="1"/>
</dbReference>
<dbReference type="PANTHER" id="PTHR43881:SF1">
    <property type="entry name" value="GAMMA-GLUTAMYLTRANSPEPTIDASE (AFU_ORTHOLOGUE AFUA_4G13580)"/>
    <property type="match status" value="1"/>
</dbReference>
<dbReference type="Pfam" id="PF01019">
    <property type="entry name" value="G_glu_transpept"/>
    <property type="match status" value="1"/>
</dbReference>
<dbReference type="EMBL" id="JAJHNU010000005">
    <property type="protein sequence ID" value="MDN4122661.1"/>
    <property type="molecule type" value="Genomic_DNA"/>
</dbReference>
<dbReference type="Proteomes" id="UP001168613">
    <property type="component" value="Unassembled WGS sequence"/>
</dbReference>
<keyword evidence="2" id="KW-1185">Reference proteome</keyword>
<evidence type="ECO:0000313" key="1">
    <source>
        <dbReference type="EMBL" id="MDN4122661.1"/>
    </source>
</evidence>
<dbReference type="InterPro" id="IPR043137">
    <property type="entry name" value="GGT_ssub_C"/>
</dbReference>